<organism evidence="2 3">
    <name type="scientific">Takifugu rubripes</name>
    <name type="common">Japanese pufferfish</name>
    <name type="synonym">Fugu rubripes</name>
    <dbReference type="NCBI Taxonomy" id="31033"/>
    <lineage>
        <taxon>Eukaryota</taxon>
        <taxon>Metazoa</taxon>
        <taxon>Chordata</taxon>
        <taxon>Craniata</taxon>
        <taxon>Vertebrata</taxon>
        <taxon>Euteleostomi</taxon>
        <taxon>Actinopterygii</taxon>
        <taxon>Neopterygii</taxon>
        <taxon>Teleostei</taxon>
        <taxon>Neoteleostei</taxon>
        <taxon>Acanthomorphata</taxon>
        <taxon>Eupercaria</taxon>
        <taxon>Tetraodontiformes</taxon>
        <taxon>Tetradontoidea</taxon>
        <taxon>Tetraodontidae</taxon>
        <taxon>Takifugu</taxon>
    </lineage>
</organism>
<dbReference type="GO" id="GO:0005856">
    <property type="term" value="C:cytoskeleton"/>
    <property type="evidence" value="ECO:0007669"/>
    <property type="project" value="InterPro"/>
</dbReference>
<dbReference type="InterPro" id="IPR051567">
    <property type="entry name" value="Unconventional_Myosin_ATPase"/>
</dbReference>
<dbReference type="PANTHER" id="PTHR22692">
    <property type="entry name" value="MYOSIN VII, XV"/>
    <property type="match status" value="1"/>
</dbReference>
<reference evidence="2" key="2">
    <citation type="submission" date="2025-08" db="UniProtKB">
        <authorList>
            <consortium name="Ensembl"/>
        </authorList>
    </citation>
    <scope>IDENTIFICATION</scope>
</reference>
<protein>
    <recommendedName>
        <fullName evidence="1">MyTH4 domain-containing protein</fullName>
    </recommendedName>
</protein>
<dbReference type="InParanoid" id="A0A3B5KTI0"/>
<dbReference type="PROSITE" id="PS51016">
    <property type="entry name" value="MYTH4"/>
    <property type="match status" value="1"/>
</dbReference>
<keyword evidence="3" id="KW-1185">Reference proteome</keyword>
<dbReference type="SMART" id="SM00295">
    <property type="entry name" value="B41"/>
    <property type="match status" value="1"/>
</dbReference>
<evidence type="ECO:0000259" key="1">
    <source>
        <dbReference type="PROSITE" id="PS51016"/>
    </source>
</evidence>
<dbReference type="PANTHER" id="PTHR22692:SF16">
    <property type="entry name" value="MYOSIN XVB"/>
    <property type="match status" value="1"/>
</dbReference>
<dbReference type="SMART" id="SM00139">
    <property type="entry name" value="MyTH4"/>
    <property type="match status" value="1"/>
</dbReference>
<name>A0A3B5KTI0_TAKRU</name>
<reference evidence="2" key="3">
    <citation type="submission" date="2025-09" db="UniProtKB">
        <authorList>
            <consortium name="Ensembl"/>
        </authorList>
    </citation>
    <scope>IDENTIFICATION</scope>
</reference>
<dbReference type="Proteomes" id="UP000005226">
    <property type="component" value="Chromosome 1"/>
</dbReference>
<dbReference type="AlphaFoldDB" id="A0A3B5KTI0"/>
<evidence type="ECO:0000313" key="3">
    <source>
        <dbReference type="Proteomes" id="UP000005226"/>
    </source>
</evidence>
<proteinExistence type="predicted"/>
<dbReference type="InterPro" id="IPR038185">
    <property type="entry name" value="MyTH4_dom_sf"/>
</dbReference>
<dbReference type="GeneTree" id="ENSGT00930000151032"/>
<dbReference type="Ensembl" id="ENSTRUT00000049714.2">
    <property type="protein sequence ID" value="ENSTRUP00000056597.1"/>
    <property type="gene ID" value="ENSTRUG00000023482.2"/>
</dbReference>
<dbReference type="Pfam" id="PF00784">
    <property type="entry name" value="MyTH4"/>
    <property type="match status" value="1"/>
</dbReference>
<dbReference type="InterPro" id="IPR000857">
    <property type="entry name" value="MyTH4_dom"/>
</dbReference>
<evidence type="ECO:0000313" key="2">
    <source>
        <dbReference type="Ensembl" id="ENSTRUP00000056597.1"/>
    </source>
</evidence>
<reference evidence="2 3" key="1">
    <citation type="journal article" date="2011" name="Genome Biol. Evol.">
        <title>Integration of the genetic map and genome assembly of fugu facilitates insights into distinct features of genome evolution in teleosts and mammals.</title>
        <authorList>
            <person name="Kai W."/>
            <person name="Kikuchi K."/>
            <person name="Tohari S."/>
            <person name="Chew A.K."/>
            <person name="Tay A."/>
            <person name="Fujiwara A."/>
            <person name="Hosoya S."/>
            <person name="Suetake H."/>
            <person name="Naruse K."/>
            <person name="Brenner S."/>
            <person name="Suzuki Y."/>
            <person name="Venkatesh B."/>
        </authorList>
    </citation>
    <scope>NUCLEOTIDE SEQUENCE [LARGE SCALE GENOMIC DNA]</scope>
</reference>
<dbReference type="InterPro" id="IPR019749">
    <property type="entry name" value="Band_41_domain"/>
</dbReference>
<dbReference type="Gene3D" id="1.25.40.530">
    <property type="entry name" value="MyTH4 domain"/>
    <property type="match status" value="1"/>
</dbReference>
<accession>A0A3B5KTI0</accession>
<dbReference type="STRING" id="31033.ENSTRUP00000056597"/>
<feature type="domain" description="MyTH4" evidence="1">
    <location>
        <begin position="1"/>
        <end position="142"/>
    </location>
</feature>
<dbReference type="OMA" id="TDCVYEL"/>
<dbReference type="Gene3D" id="3.10.20.90">
    <property type="entry name" value="Phosphatidylinositol 3-kinase Catalytic Subunit, Chain A, domain 1"/>
    <property type="match status" value="1"/>
</dbReference>
<sequence>MHVYTHTYIPQMTMYLPLPDIMQFMGDIPMPRKSSHSDCLRNVLLVCEKEMLRDEIFCQVIKQTINNPNHCALGWQLLNLVSGFFPCSPASQPYFTQHLQDMFKVMFLSTELAYMCLDNLERSLAFGGRRNIPSQAEIGAILAGQTSREINVQLPGGVYFPVQIQTFSVAADVVAQICKKMGISNLEETKEFSLLACRNQDGMVRPPQAQEYLLDFLSDDGSILLSLRRVVWVTPLTFNSDLYVDFHYQQLLSGYLSGQLMLSPAAGGPSLVQQTAELSALQHLSQGRMHMPSVYTFSLGQIAAMHSLTPQEAKIKFIEFLTTLPLFGTNIFLAQKVSQRGCPSPCMVSISQEGVLFLNLATQVPSENFSFTFFSDF</sequence>